<organism evidence="2 3">
    <name type="scientific">Qipengyuania gelatinilytica</name>
    <dbReference type="NCBI Taxonomy" id="2867231"/>
    <lineage>
        <taxon>Bacteria</taxon>
        <taxon>Pseudomonadati</taxon>
        <taxon>Pseudomonadota</taxon>
        <taxon>Alphaproteobacteria</taxon>
        <taxon>Sphingomonadales</taxon>
        <taxon>Erythrobacteraceae</taxon>
        <taxon>Qipengyuania</taxon>
    </lineage>
</organism>
<evidence type="ECO:0000313" key="3">
    <source>
        <dbReference type="Proteomes" id="UP000824321"/>
    </source>
</evidence>
<evidence type="ECO:0000313" key="2">
    <source>
        <dbReference type="EMBL" id="QZD94868.1"/>
    </source>
</evidence>
<keyword evidence="2" id="KW-0328">Glycosyltransferase</keyword>
<dbReference type="SUPFAM" id="SSF53756">
    <property type="entry name" value="UDP-Glycosyltransferase/glycogen phosphorylase"/>
    <property type="match status" value="1"/>
</dbReference>
<dbReference type="EC" id="2.4.-.-" evidence="2"/>
<dbReference type="InterPro" id="IPR050194">
    <property type="entry name" value="Glycosyltransferase_grp1"/>
</dbReference>
<dbReference type="GO" id="GO:0016757">
    <property type="term" value="F:glycosyltransferase activity"/>
    <property type="evidence" value="ECO:0007669"/>
    <property type="project" value="UniProtKB-KW"/>
</dbReference>
<keyword evidence="2" id="KW-0808">Transferase</keyword>
<name>A0ABX9A0U1_9SPHN</name>
<dbReference type="Pfam" id="PF13439">
    <property type="entry name" value="Glyco_transf_4"/>
    <property type="match status" value="1"/>
</dbReference>
<dbReference type="PANTHER" id="PTHR45947">
    <property type="entry name" value="SULFOQUINOVOSYL TRANSFERASE SQD2"/>
    <property type="match status" value="1"/>
</dbReference>
<dbReference type="RefSeq" id="WP_221430611.1">
    <property type="nucleotide sequence ID" value="NZ_CP081294.1"/>
</dbReference>
<reference evidence="2 3" key="1">
    <citation type="submission" date="2021-08" db="EMBL/GenBank/DDBJ databases">
        <title>Comparative Genomics Analysis of the Genus Qipengyuania Reveals Extensive Genetic Diversity and Metabolic Versatility, Including the Description of Fifteen Novel Species.</title>
        <authorList>
            <person name="Liu Y."/>
        </authorList>
    </citation>
    <scope>NUCLEOTIDE SEQUENCE [LARGE SCALE GENOMIC DNA]</scope>
    <source>
        <strain evidence="2 3">1NDH1</strain>
    </source>
</reference>
<dbReference type="PANTHER" id="PTHR45947:SF3">
    <property type="entry name" value="SULFOQUINOVOSYL TRANSFERASE SQD2"/>
    <property type="match status" value="1"/>
</dbReference>
<dbReference type="Gene3D" id="3.40.50.2000">
    <property type="entry name" value="Glycogen Phosphorylase B"/>
    <property type="match status" value="2"/>
</dbReference>
<proteinExistence type="predicted"/>
<gene>
    <name evidence="2" type="ORF">K3136_12395</name>
</gene>
<accession>A0ABX9A0U1</accession>
<sequence length="375" mass="40571">MPSPIAGKRIGLLSSWVSRRNGGVFEAIVAQARMLDALGAHPVILGLREEDASQDAWRFGGIEAHLVDPSGPAAFGFAPDLPQVLDEARLDLLHLHGIWQYPSHAAADWTNASGKPLVISPHGMLDPWITSRNAWKKHLARALWERRAWRSAAAFHALSDAEAHDIAHETHGAKIAIVPNPAPELSTPDDEPRGPVVLYLGRIHEKKNLPALIAAWIAARPDLPEGATLTVAGWGDDAGIDMLEHAMRDHRDVGIEFVGTAFGSQKAALLDLARFVILPSLSEGLPMAILEAWAAGVPTIMTEHCHLPQGFASGAAIRCGTRREEIRTALVEALGKSDNEWQGMSRAALDLAGEPFSTGTISQRWEDLYGVLLED</sequence>
<protein>
    <submittedName>
        <fullName evidence="2">Glycosyltransferase</fullName>
        <ecNumber evidence="2">2.4.-.-</ecNumber>
    </submittedName>
</protein>
<feature type="domain" description="Glycosyltransferase subfamily 4-like N-terminal" evidence="1">
    <location>
        <begin position="22"/>
        <end position="181"/>
    </location>
</feature>
<dbReference type="InterPro" id="IPR028098">
    <property type="entry name" value="Glyco_trans_4-like_N"/>
</dbReference>
<dbReference type="EMBL" id="CP081294">
    <property type="protein sequence ID" value="QZD94868.1"/>
    <property type="molecule type" value="Genomic_DNA"/>
</dbReference>
<dbReference type="Proteomes" id="UP000824321">
    <property type="component" value="Chromosome"/>
</dbReference>
<evidence type="ECO:0000259" key="1">
    <source>
        <dbReference type="Pfam" id="PF13439"/>
    </source>
</evidence>
<dbReference type="Pfam" id="PF13692">
    <property type="entry name" value="Glyco_trans_1_4"/>
    <property type="match status" value="1"/>
</dbReference>
<keyword evidence="3" id="KW-1185">Reference proteome</keyword>